<feature type="region of interest" description="Disordered" evidence="1">
    <location>
        <begin position="1"/>
        <end position="32"/>
    </location>
</feature>
<feature type="compositionally biased region" description="Basic and acidic residues" evidence="1">
    <location>
        <begin position="1"/>
        <end position="12"/>
    </location>
</feature>
<dbReference type="EMBL" id="CM027684">
    <property type="protein sequence ID" value="KAG0528846.1"/>
    <property type="molecule type" value="Genomic_DNA"/>
</dbReference>
<name>A0A921QY37_SORBI</name>
<reference evidence="2" key="1">
    <citation type="journal article" date="2019" name="BMC Genomics">
        <title>A new reference genome for Sorghum bicolor reveals high levels of sequence similarity between sweet and grain genotypes: implications for the genetics of sugar metabolism.</title>
        <authorList>
            <person name="Cooper E.A."/>
            <person name="Brenton Z.W."/>
            <person name="Flinn B.S."/>
            <person name="Jenkins J."/>
            <person name="Shu S."/>
            <person name="Flowers D."/>
            <person name="Luo F."/>
            <person name="Wang Y."/>
            <person name="Xia P."/>
            <person name="Barry K."/>
            <person name="Daum C."/>
            <person name="Lipzen A."/>
            <person name="Yoshinaga Y."/>
            <person name="Schmutz J."/>
            <person name="Saski C."/>
            <person name="Vermerris W."/>
            <person name="Kresovich S."/>
        </authorList>
    </citation>
    <scope>NUCLEOTIDE SEQUENCE</scope>
</reference>
<evidence type="ECO:0000313" key="3">
    <source>
        <dbReference type="Proteomes" id="UP000807115"/>
    </source>
</evidence>
<reference evidence="2" key="2">
    <citation type="submission" date="2020-10" db="EMBL/GenBank/DDBJ databases">
        <authorList>
            <person name="Cooper E.A."/>
            <person name="Brenton Z.W."/>
            <person name="Flinn B.S."/>
            <person name="Jenkins J."/>
            <person name="Shu S."/>
            <person name="Flowers D."/>
            <person name="Luo F."/>
            <person name="Wang Y."/>
            <person name="Xia P."/>
            <person name="Barry K."/>
            <person name="Daum C."/>
            <person name="Lipzen A."/>
            <person name="Yoshinaga Y."/>
            <person name="Schmutz J."/>
            <person name="Saski C."/>
            <person name="Vermerris W."/>
            <person name="Kresovich S."/>
        </authorList>
    </citation>
    <scope>NUCLEOTIDE SEQUENCE</scope>
</reference>
<gene>
    <name evidence="2" type="ORF">BDA96_05G047700</name>
</gene>
<comment type="caution">
    <text evidence="2">The sequence shown here is derived from an EMBL/GenBank/DDBJ whole genome shotgun (WGS) entry which is preliminary data.</text>
</comment>
<dbReference type="AlphaFoldDB" id="A0A921QY37"/>
<protein>
    <submittedName>
        <fullName evidence="2">Uncharacterized protein</fullName>
    </submittedName>
</protein>
<sequence>MPGIFTEKRGDLGPHPTKKRGQGHPTSTPSSLQRRFSLSPALFFFLFSGALLSQWRAGWSSRSGTARSDRLLHPAPFFCSIRPDPAVCLRR</sequence>
<evidence type="ECO:0000313" key="2">
    <source>
        <dbReference type="EMBL" id="KAG0528846.1"/>
    </source>
</evidence>
<dbReference type="Proteomes" id="UP000807115">
    <property type="component" value="Chromosome 5"/>
</dbReference>
<evidence type="ECO:0000256" key="1">
    <source>
        <dbReference type="SAM" id="MobiDB-lite"/>
    </source>
</evidence>
<organism evidence="2 3">
    <name type="scientific">Sorghum bicolor</name>
    <name type="common">Sorghum</name>
    <name type="synonym">Sorghum vulgare</name>
    <dbReference type="NCBI Taxonomy" id="4558"/>
    <lineage>
        <taxon>Eukaryota</taxon>
        <taxon>Viridiplantae</taxon>
        <taxon>Streptophyta</taxon>
        <taxon>Embryophyta</taxon>
        <taxon>Tracheophyta</taxon>
        <taxon>Spermatophyta</taxon>
        <taxon>Magnoliopsida</taxon>
        <taxon>Liliopsida</taxon>
        <taxon>Poales</taxon>
        <taxon>Poaceae</taxon>
        <taxon>PACMAD clade</taxon>
        <taxon>Panicoideae</taxon>
        <taxon>Andropogonodae</taxon>
        <taxon>Andropogoneae</taxon>
        <taxon>Sorghinae</taxon>
        <taxon>Sorghum</taxon>
    </lineage>
</organism>
<proteinExistence type="predicted"/>
<accession>A0A921QY37</accession>